<keyword evidence="3" id="KW-0418">Kinase</keyword>
<sequence>MATGSKTNNSNEDSSNHCTLAVIRALTIPFVSPPKTDELEDALFSPWGVRVPVDPTDFSTRHHWQKQKHTPMFERMIDWDTTSTATASLHPYFSFGDPDSPFFTPWKDVGNCLKYLMLHRVESHQSGSSLSLASRGIALFLATGPMFSESELEKLRLTLSNKVHPERYYLLRCHHDGRQKQLIFGYHQMHPDDQSVFQILRHLHVISLTNNDDWRLQTCVILKNLARILHCLQDFAVPLLWSSLTKLRLVEQSNETNHQPYIQKEYSTPNICSITNATVGNMMDVYKMLDVAQVPHTDRLISAKEDKTSAIVCNFAPVGRSYLPQDVDELVDALICVCEALVVLHKRGVMHRDIRWANVFHTFAVDAEHSGEKVTKADRGRASLFSREWVLFDFEFAAWAPQPPFGAHTLTPGNHAPEMVESEGSGQAQTGQSHDVKVDIWGLGFLLQTANVDIPKSHLSALQNIQADCIQTNPVNRPSALQCIGVLKELQAKPRSSDKDVVQSYLPSEHAKKRPKLIGMAGKDEEANARVHQG</sequence>
<evidence type="ECO:0000256" key="4">
    <source>
        <dbReference type="ARBA" id="ARBA00022840"/>
    </source>
</evidence>
<gene>
    <name evidence="7" type="ORF">SEMRO_195_G083140.3</name>
</gene>
<keyword evidence="4" id="KW-0067">ATP-binding</keyword>
<dbReference type="Gene3D" id="1.10.510.10">
    <property type="entry name" value="Transferase(Phosphotransferase) domain 1"/>
    <property type="match status" value="1"/>
</dbReference>
<dbReference type="InterPro" id="IPR011009">
    <property type="entry name" value="Kinase-like_dom_sf"/>
</dbReference>
<proteinExistence type="predicted"/>
<feature type="region of interest" description="Disordered" evidence="5">
    <location>
        <begin position="407"/>
        <end position="431"/>
    </location>
</feature>
<organism evidence="7 8">
    <name type="scientific">Seminavis robusta</name>
    <dbReference type="NCBI Taxonomy" id="568900"/>
    <lineage>
        <taxon>Eukaryota</taxon>
        <taxon>Sar</taxon>
        <taxon>Stramenopiles</taxon>
        <taxon>Ochrophyta</taxon>
        <taxon>Bacillariophyta</taxon>
        <taxon>Bacillariophyceae</taxon>
        <taxon>Bacillariophycidae</taxon>
        <taxon>Naviculales</taxon>
        <taxon>Naviculaceae</taxon>
        <taxon>Seminavis</taxon>
    </lineage>
</organism>
<keyword evidence="2" id="KW-0547">Nucleotide-binding</keyword>
<dbReference type="Pfam" id="PF00069">
    <property type="entry name" value="Pkinase"/>
    <property type="match status" value="1"/>
</dbReference>
<evidence type="ECO:0000256" key="5">
    <source>
        <dbReference type="SAM" id="MobiDB-lite"/>
    </source>
</evidence>
<evidence type="ECO:0000313" key="7">
    <source>
        <dbReference type="EMBL" id="CAB9504374.1"/>
    </source>
</evidence>
<evidence type="ECO:0000256" key="2">
    <source>
        <dbReference type="ARBA" id="ARBA00022741"/>
    </source>
</evidence>
<dbReference type="GO" id="GO:0004674">
    <property type="term" value="F:protein serine/threonine kinase activity"/>
    <property type="evidence" value="ECO:0007669"/>
    <property type="project" value="TreeGrafter"/>
</dbReference>
<feature type="domain" description="Protein kinase" evidence="6">
    <location>
        <begin position="168"/>
        <end position="506"/>
    </location>
</feature>
<feature type="region of interest" description="Disordered" evidence="5">
    <location>
        <begin position="498"/>
        <end position="534"/>
    </location>
</feature>
<name>A0A9N8DPA7_9STRA</name>
<dbReference type="InterPro" id="IPR000719">
    <property type="entry name" value="Prot_kinase_dom"/>
</dbReference>
<keyword evidence="1" id="KW-0808">Transferase</keyword>
<dbReference type="PROSITE" id="PS50011">
    <property type="entry name" value="PROTEIN_KINASE_DOM"/>
    <property type="match status" value="1"/>
</dbReference>
<accession>A0A9N8DPA7</accession>
<dbReference type="PANTHER" id="PTHR43289:SF6">
    <property type="entry name" value="SERINE_THREONINE-PROTEIN KINASE NEKL-3"/>
    <property type="match status" value="1"/>
</dbReference>
<protein>
    <recommendedName>
        <fullName evidence="6">Protein kinase domain-containing protein</fullName>
    </recommendedName>
</protein>
<dbReference type="OrthoDB" id="124164at2759"/>
<keyword evidence="8" id="KW-1185">Reference proteome</keyword>
<evidence type="ECO:0000259" key="6">
    <source>
        <dbReference type="PROSITE" id="PS50011"/>
    </source>
</evidence>
<reference evidence="7" key="1">
    <citation type="submission" date="2020-06" db="EMBL/GenBank/DDBJ databases">
        <authorList>
            <consortium name="Plant Systems Biology data submission"/>
        </authorList>
    </citation>
    <scope>NUCLEOTIDE SEQUENCE</scope>
    <source>
        <strain evidence="7">D6</strain>
    </source>
</reference>
<dbReference type="AlphaFoldDB" id="A0A9N8DPA7"/>
<evidence type="ECO:0000256" key="3">
    <source>
        <dbReference type="ARBA" id="ARBA00022777"/>
    </source>
</evidence>
<dbReference type="SUPFAM" id="SSF56112">
    <property type="entry name" value="Protein kinase-like (PK-like)"/>
    <property type="match status" value="1"/>
</dbReference>
<comment type="caution">
    <text evidence="7">The sequence shown here is derived from an EMBL/GenBank/DDBJ whole genome shotgun (WGS) entry which is preliminary data.</text>
</comment>
<dbReference type="Proteomes" id="UP001153069">
    <property type="component" value="Unassembled WGS sequence"/>
</dbReference>
<dbReference type="GO" id="GO:0005524">
    <property type="term" value="F:ATP binding"/>
    <property type="evidence" value="ECO:0007669"/>
    <property type="project" value="UniProtKB-KW"/>
</dbReference>
<evidence type="ECO:0000313" key="8">
    <source>
        <dbReference type="Proteomes" id="UP001153069"/>
    </source>
</evidence>
<evidence type="ECO:0000256" key="1">
    <source>
        <dbReference type="ARBA" id="ARBA00022679"/>
    </source>
</evidence>
<feature type="compositionally biased region" description="Basic and acidic residues" evidence="5">
    <location>
        <begin position="522"/>
        <end position="534"/>
    </location>
</feature>
<dbReference type="PANTHER" id="PTHR43289">
    <property type="entry name" value="MITOGEN-ACTIVATED PROTEIN KINASE KINASE KINASE 20-RELATED"/>
    <property type="match status" value="1"/>
</dbReference>
<dbReference type="EMBL" id="CAICTM010000194">
    <property type="protein sequence ID" value="CAB9504374.1"/>
    <property type="molecule type" value="Genomic_DNA"/>
</dbReference>